<dbReference type="PANTHER" id="PTHR36203:SF1">
    <property type="entry name" value="ASCORBATE-SPECIFIC PTS SYSTEM EIIA COMPONENT"/>
    <property type="match status" value="1"/>
</dbReference>
<keyword evidence="7" id="KW-0418">Kinase</keyword>
<name>A0ABS9UAM6_9BACL</name>
<keyword evidence="2" id="KW-0813">Transport</keyword>
<dbReference type="SUPFAM" id="SSF55804">
    <property type="entry name" value="Phoshotransferase/anion transport protein"/>
    <property type="match status" value="1"/>
</dbReference>
<keyword evidence="3" id="KW-0963">Cytoplasm</keyword>
<evidence type="ECO:0000256" key="2">
    <source>
        <dbReference type="ARBA" id="ARBA00022448"/>
    </source>
</evidence>
<evidence type="ECO:0000259" key="11">
    <source>
        <dbReference type="PROSITE" id="PS51094"/>
    </source>
</evidence>
<feature type="domain" description="PTS EIIA type-2" evidence="11">
    <location>
        <begin position="4"/>
        <end position="145"/>
    </location>
</feature>
<evidence type="ECO:0000256" key="1">
    <source>
        <dbReference type="ARBA" id="ARBA00004496"/>
    </source>
</evidence>
<keyword evidence="12" id="KW-0762">Sugar transport</keyword>
<comment type="subcellular location">
    <subcellularLocation>
        <location evidence="1">Cytoplasm</location>
    </subcellularLocation>
</comment>
<evidence type="ECO:0000256" key="7">
    <source>
        <dbReference type="ARBA" id="ARBA00022777"/>
    </source>
</evidence>
<dbReference type="PANTHER" id="PTHR36203">
    <property type="entry name" value="ASCORBATE-SPECIFIC PTS SYSTEM EIIA COMPONENT"/>
    <property type="match status" value="1"/>
</dbReference>
<evidence type="ECO:0000256" key="5">
    <source>
        <dbReference type="ARBA" id="ARBA00022679"/>
    </source>
</evidence>
<protein>
    <recommendedName>
        <fullName evidence="9">Ascorbate-specific PTS system EIIA component</fullName>
    </recommendedName>
    <alternativeName>
        <fullName evidence="10">Ascorbate-specific phosphotransferase enzyme IIA component</fullName>
    </alternativeName>
</protein>
<dbReference type="RefSeq" id="WP_241368421.1">
    <property type="nucleotide sequence ID" value="NZ_JAKZFC010000001.1"/>
</dbReference>
<evidence type="ECO:0000256" key="6">
    <source>
        <dbReference type="ARBA" id="ARBA00022683"/>
    </source>
</evidence>
<evidence type="ECO:0000256" key="10">
    <source>
        <dbReference type="ARBA" id="ARBA00042072"/>
    </source>
</evidence>
<sequence>MQRELLEKDAILLQQDAASWEDAIKKAGQLLIDTGKIQESYIEATIRNIHELGPYILIAPNVALPHSRPEDGVLEQGISVLTLRKSVEFDSEKPFKLVICLAAVDENLHIEMLQKIAEVIADEALVNKLLSSTSVDEVYKMFNGEVS</sequence>
<dbReference type="EMBL" id="JAKZFC010000001">
    <property type="protein sequence ID" value="MCH7321392.1"/>
    <property type="molecule type" value="Genomic_DNA"/>
</dbReference>
<evidence type="ECO:0000313" key="12">
    <source>
        <dbReference type="EMBL" id="MCH7321392.1"/>
    </source>
</evidence>
<keyword evidence="4" id="KW-0597">Phosphoprotein</keyword>
<keyword evidence="5" id="KW-0808">Transferase</keyword>
<keyword evidence="6" id="KW-0598">Phosphotransferase system</keyword>
<comment type="function">
    <text evidence="8">The phosphoenolpyruvate-dependent sugar phosphotransferase system (sugar PTS), a major carbohydrate active transport system, catalyzes the phosphorylation of incoming sugar substrates concomitantly with their translocation across the cell membrane. The enzyme II UlaABC PTS system is involved in ascorbate transport.</text>
</comment>
<dbReference type="Proteomes" id="UP001316087">
    <property type="component" value="Unassembled WGS sequence"/>
</dbReference>
<evidence type="ECO:0000256" key="9">
    <source>
        <dbReference type="ARBA" id="ARBA00041175"/>
    </source>
</evidence>
<organism evidence="12 13">
    <name type="scientific">Solibacillus palustris</name>
    <dbReference type="NCBI Taxonomy" id="2908203"/>
    <lineage>
        <taxon>Bacteria</taxon>
        <taxon>Bacillati</taxon>
        <taxon>Bacillota</taxon>
        <taxon>Bacilli</taxon>
        <taxon>Bacillales</taxon>
        <taxon>Caryophanaceae</taxon>
        <taxon>Solibacillus</taxon>
    </lineage>
</organism>
<evidence type="ECO:0000256" key="4">
    <source>
        <dbReference type="ARBA" id="ARBA00022553"/>
    </source>
</evidence>
<comment type="caution">
    <text evidence="12">The sequence shown here is derived from an EMBL/GenBank/DDBJ whole genome shotgun (WGS) entry which is preliminary data.</text>
</comment>
<dbReference type="PROSITE" id="PS51094">
    <property type="entry name" value="PTS_EIIA_TYPE_2"/>
    <property type="match status" value="1"/>
</dbReference>
<dbReference type="InterPro" id="IPR002178">
    <property type="entry name" value="PTS_EIIA_type-2_dom"/>
</dbReference>
<evidence type="ECO:0000256" key="3">
    <source>
        <dbReference type="ARBA" id="ARBA00022490"/>
    </source>
</evidence>
<proteinExistence type="predicted"/>
<dbReference type="InterPro" id="IPR016152">
    <property type="entry name" value="PTrfase/Anion_transptr"/>
</dbReference>
<accession>A0ABS9UAM6</accession>
<evidence type="ECO:0000313" key="13">
    <source>
        <dbReference type="Proteomes" id="UP001316087"/>
    </source>
</evidence>
<keyword evidence="13" id="KW-1185">Reference proteome</keyword>
<dbReference type="Pfam" id="PF00359">
    <property type="entry name" value="PTS_EIIA_2"/>
    <property type="match status" value="1"/>
</dbReference>
<evidence type="ECO:0000256" key="8">
    <source>
        <dbReference type="ARBA" id="ARBA00037387"/>
    </source>
</evidence>
<dbReference type="InterPro" id="IPR051351">
    <property type="entry name" value="Ascorbate-PTS_EIIA_comp"/>
</dbReference>
<reference evidence="12 13" key="1">
    <citation type="submission" date="2022-03" db="EMBL/GenBank/DDBJ databases">
        <authorList>
            <person name="Jo J.-H."/>
            <person name="Im W.-T."/>
        </authorList>
    </citation>
    <scope>NUCLEOTIDE SEQUENCE [LARGE SCALE GENOMIC DNA]</scope>
    <source>
        <strain evidence="12 13">MA9</strain>
    </source>
</reference>
<dbReference type="Gene3D" id="3.40.930.10">
    <property type="entry name" value="Mannitol-specific EII, Chain A"/>
    <property type="match status" value="1"/>
</dbReference>
<gene>
    <name evidence="12" type="ORF">LZ480_05750</name>
</gene>